<protein>
    <recommendedName>
        <fullName evidence="14">TonB-dependent receptor</fullName>
    </recommendedName>
</protein>
<dbReference type="Gene3D" id="2.40.170.20">
    <property type="entry name" value="TonB-dependent receptor, beta-barrel domain"/>
    <property type="match status" value="1"/>
</dbReference>
<accession>A0A4S3KSI2</accession>
<organism evidence="12 13">
    <name type="scientific">Metallibacterium scheffleri</name>
    <dbReference type="NCBI Taxonomy" id="993689"/>
    <lineage>
        <taxon>Bacteria</taxon>
        <taxon>Pseudomonadati</taxon>
        <taxon>Pseudomonadota</taxon>
        <taxon>Gammaproteobacteria</taxon>
        <taxon>Lysobacterales</taxon>
        <taxon>Rhodanobacteraceae</taxon>
        <taxon>Metallibacterium</taxon>
    </lineage>
</organism>
<comment type="subcellular location">
    <subcellularLocation>
        <location evidence="1 8">Cell outer membrane</location>
        <topology evidence="1 8">Multi-pass membrane protein</topology>
    </subcellularLocation>
</comment>
<keyword evidence="7 8" id="KW-0998">Cell outer membrane</keyword>
<keyword evidence="13" id="KW-1185">Reference proteome</keyword>
<evidence type="ECO:0000256" key="7">
    <source>
        <dbReference type="ARBA" id="ARBA00023237"/>
    </source>
</evidence>
<dbReference type="InterPro" id="IPR012910">
    <property type="entry name" value="Plug_dom"/>
</dbReference>
<evidence type="ECO:0000313" key="13">
    <source>
        <dbReference type="Proteomes" id="UP000307749"/>
    </source>
</evidence>
<dbReference type="PANTHER" id="PTHR47234">
    <property type="match status" value="1"/>
</dbReference>
<evidence type="ECO:0000256" key="3">
    <source>
        <dbReference type="ARBA" id="ARBA00022452"/>
    </source>
</evidence>
<dbReference type="AlphaFoldDB" id="A0A4S3KSI2"/>
<dbReference type="PROSITE" id="PS52016">
    <property type="entry name" value="TONB_DEPENDENT_REC_3"/>
    <property type="match status" value="1"/>
</dbReference>
<keyword evidence="3 8" id="KW-1134">Transmembrane beta strand</keyword>
<comment type="caution">
    <text evidence="12">The sequence shown here is derived from an EMBL/GenBank/DDBJ whole genome shotgun (WGS) entry which is preliminary data.</text>
</comment>
<dbReference type="Proteomes" id="UP000307749">
    <property type="component" value="Unassembled WGS sequence"/>
</dbReference>
<evidence type="ECO:0008006" key="14">
    <source>
        <dbReference type="Google" id="ProtNLM"/>
    </source>
</evidence>
<evidence type="ECO:0000259" key="10">
    <source>
        <dbReference type="Pfam" id="PF00593"/>
    </source>
</evidence>
<dbReference type="OrthoDB" id="6276154at2"/>
<comment type="similarity">
    <text evidence="8 9">Belongs to the TonB-dependent receptor family.</text>
</comment>
<keyword evidence="4 8" id="KW-0812">Transmembrane</keyword>
<keyword evidence="2 8" id="KW-0813">Transport</keyword>
<dbReference type="Gene3D" id="2.170.130.10">
    <property type="entry name" value="TonB-dependent receptor, plug domain"/>
    <property type="match status" value="1"/>
</dbReference>
<reference evidence="12 13" key="1">
    <citation type="submission" date="2017-02" db="EMBL/GenBank/DDBJ databases">
        <title>Whole genome sequencing of Metallibacterium scheffleri DSM 24874 (T).</title>
        <authorList>
            <person name="Kumar S."/>
            <person name="Patil P."/>
            <person name="Patil P.B."/>
        </authorList>
    </citation>
    <scope>NUCLEOTIDE SEQUENCE [LARGE SCALE GENOMIC DNA]</scope>
    <source>
        <strain evidence="12 13">DSM 24874</strain>
    </source>
</reference>
<dbReference type="Pfam" id="PF07715">
    <property type="entry name" value="Plug"/>
    <property type="match status" value="1"/>
</dbReference>
<dbReference type="InterPro" id="IPR000531">
    <property type="entry name" value="Beta-barrel_TonB"/>
</dbReference>
<feature type="domain" description="TonB-dependent receptor plug" evidence="11">
    <location>
        <begin position="93"/>
        <end position="209"/>
    </location>
</feature>
<keyword evidence="6 8" id="KW-0472">Membrane</keyword>
<feature type="domain" description="TonB-dependent receptor-like beta-barrel" evidence="10">
    <location>
        <begin position="452"/>
        <end position="960"/>
    </location>
</feature>
<dbReference type="PANTHER" id="PTHR47234:SF1">
    <property type="entry name" value="TONB-DEPENDENT RECEPTOR"/>
    <property type="match status" value="1"/>
</dbReference>
<evidence type="ECO:0000256" key="2">
    <source>
        <dbReference type="ARBA" id="ARBA00022448"/>
    </source>
</evidence>
<evidence type="ECO:0000256" key="8">
    <source>
        <dbReference type="PROSITE-ProRule" id="PRU01360"/>
    </source>
</evidence>
<keyword evidence="5 9" id="KW-0798">TonB box</keyword>
<proteinExistence type="inferred from homology"/>
<name>A0A4S3KSI2_9GAMM</name>
<evidence type="ECO:0000256" key="4">
    <source>
        <dbReference type="ARBA" id="ARBA00022692"/>
    </source>
</evidence>
<dbReference type="STRING" id="993689.GCA_002077135_00727"/>
<evidence type="ECO:0000256" key="1">
    <source>
        <dbReference type="ARBA" id="ARBA00004571"/>
    </source>
</evidence>
<dbReference type="InterPro" id="IPR037066">
    <property type="entry name" value="Plug_dom_sf"/>
</dbReference>
<dbReference type="GO" id="GO:0009279">
    <property type="term" value="C:cell outer membrane"/>
    <property type="evidence" value="ECO:0007669"/>
    <property type="project" value="UniProtKB-SubCell"/>
</dbReference>
<dbReference type="Pfam" id="PF00593">
    <property type="entry name" value="TonB_dep_Rec_b-barrel"/>
    <property type="match status" value="1"/>
</dbReference>
<dbReference type="SUPFAM" id="SSF56935">
    <property type="entry name" value="Porins"/>
    <property type="match status" value="1"/>
</dbReference>
<dbReference type="InterPro" id="IPR036942">
    <property type="entry name" value="Beta-barrel_TonB_sf"/>
</dbReference>
<evidence type="ECO:0000256" key="5">
    <source>
        <dbReference type="ARBA" id="ARBA00023077"/>
    </source>
</evidence>
<gene>
    <name evidence="12" type="ORF">B1806_01325</name>
</gene>
<dbReference type="EMBL" id="MWQO01000004">
    <property type="protein sequence ID" value="THD12000.1"/>
    <property type="molecule type" value="Genomic_DNA"/>
</dbReference>
<sequence>MPVAGITAFGYGRATPASMLRPTRTRSLEPMKPMQRSLLAAAIVAALSASAYALPVRAQDSQTGTTQKQDKKKVQEMKAVVVTGSLIPTAEINTATPTITITAENIKRQGFTSIYQALRAQPLATGEVQGAATSASFTQGAQSISLLGLPPDFTLFLINGHPLASYPLLYNGEANISDISNIPLAMVSRIDIVPGNQSSIYGSAAIAGVVNIILKKHAHGLDFNYQAGGFSQGGGSSQRLSLVGGYDHGPLSLVYGLQYQEQQPIYQFQRSYASSTFANPNPELAGLPSITYGILDVGPLFAGNNYIDPNSITPNACANIANQYAGTTVRGETVTGVGQPPGQYVGNGYACGSPYAPGYNTVMNKTREGSAYLSGTFRLNDHTELYGNLLLDIYSQNYGVGPFYSFWEPNINGFYNGQAPGYIFNANTGTFQNPFELFSPEEVGGLLTNSTHEVDRSYNFYGGIKGSVGSSNWNYDAFFARSQLNTSTNELHPLTAKVDAFFQNQFLGPKLGTNYGYPVYAPNYKNFYQNVTPAEYQAFSGIIHSSSEDYTQNVNLQVTNTDLFALPAGNVGVAAVLQAGDENWSLPANPLLTSHAFWGQTASSGGGRRNQYAAAVEFHIPIFSMLSADVSARYDRFHNDGGSSSSRPTYKVALAFRPLSTLLLRANYSTAFRMPDMGYVFVGPSGNFQFVTDYYKCEKNAPGTPFSACSQSSANNVQITGQQNPNRFLSPITAKSWGGGVVWSPTSNFTAKADYYDIRIRNEVQYQSVNSLLIQEAQCLLGQIPASSPVCIAALNAVSRSSTGQLLSVSYQPVNIASERVSGIVASLAYRYDLGQWGELSLNGNYNVTLRHQFQAAPGEPTVDLLHNPYYDTLYSQGGSALGPEYKTILSGTLNWAVGNWDTALTAIRYGKLANSAAADNPTVYQTYGAGTLPPWILYNATFKYDIGSDASIGLTVNNLFDTMPPVDKSDTSWPYYNEGAYNIYGRSYYVDFNYRF</sequence>
<evidence type="ECO:0000259" key="11">
    <source>
        <dbReference type="Pfam" id="PF07715"/>
    </source>
</evidence>
<evidence type="ECO:0000256" key="9">
    <source>
        <dbReference type="RuleBase" id="RU003357"/>
    </source>
</evidence>
<evidence type="ECO:0000256" key="6">
    <source>
        <dbReference type="ARBA" id="ARBA00023136"/>
    </source>
</evidence>
<dbReference type="InterPro" id="IPR039426">
    <property type="entry name" value="TonB-dep_rcpt-like"/>
</dbReference>
<evidence type="ECO:0000313" key="12">
    <source>
        <dbReference type="EMBL" id="THD12000.1"/>
    </source>
</evidence>